<dbReference type="Gene3D" id="3.40.50.1360">
    <property type="match status" value="1"/>
</dbReference>
<dbReference type="Pfam" id="PF00455">
    <property type="entry name" value="DeoRC"/>
    <property type="match status" value="1"/>
</dbReference>
<organism evidence="5 6">
    <name type="scientific">Sodalis ligni</name>
    <dbReference type="NCBI Taxonomy" id="2697027"/>
    <lineage>
        <taxon>Bacteria</taxon>
        <taxon>Pseudomonadati</taxon>
        <taxon>Pseudomonadota</taxon>
        <taxon>Gammaproteobacteria</taxon>
        <taxon>Enterobacterales</taxon>
        <taxon>Bruguierivoracaceae</taxon>
        <taxon>Sodalis</taxon>
    </lineage>
</organism>
<proteinExistence type="predicted"/>
<dbReference type="InterPro" id="IPR037171">
    <property type="entry name" value="NagB/RpiA_transferase-like"/>
</dbReference>
<reference evidence="5 6" key="1">
    <citation type="submission" date="2019-02" db="EMBL/GenBank/DDBJ databases">
        <title>Investigation of anaerobic lignin degradation for improved lignocellulosic biofuels.</title>
        <authorList>
            <person name="Deangelis K."/>
        </authorList>
    </citation>
    <scope>NUCLEOTIDE SEQUENCE [LARGE SCALE GENOMIC DNA]</scope>
    <source>
        <strain evidence="5 6">159R</strain>
    </source>
</reference>
<evidence type="ECO:0000256" key="2">
    <source>
        <dbReference type="ARBA" id="ARBA00023125"/>
    </source>
</evidence>
<name>A0A4R1NFT6_9GAMM</name>
<evidence type="ECO:0000259" key="4">
    <source>
        <dbReference type="PROSITE" id="PS51000"/>
    </source>
</evidence>
<dbReference type="OrthoDB" id="5685843at2"/>
<dbReference type="Gene3D" id="1.10.10.10">
    <property type="entry name" value="Winged helix-like DNA-binding domain superfamily/Winged helix DNA-binding domain"/>
    <property type="match status" value="1"/>
</dbReference>
<dbReference type="GO" id="GO:0003700">
    <property type="term" value="F:DNA-binding transcription factor activity"/>
    <property type="evidence" value="ECO:0007669"/>
    <property type="project" value="InterPro"/>
</dbReference>
<keyword evidence="2" id="KW-0238">DNA-binding</keyword>
<sequence length="268" mass="29233">MSDYHEEPGPSADAPLIPAQRREMILRQLRRQRVLSVSQLTEILKCSHMTVRRDIALLEQEGRAFSVPGGVRIANQLYSEPSHQTKVIAEQEEKQRMAPEAAKLMRSDMTVYLDAGTTTLCLIPYIQSLSGVTVITNDLTIVLALTDSPHVEVIQTGGILDHKNRSFVGGLAAATMNNLVADLAFISASSWDLQHGVTTPSALKIDVKKAVISSSSRNVLLATSSKYGTFGMYRITGLDRFDTIITDAGLTEDAARGIRKLGVELILA</sequence>
<accession>A0A4R1NFT6</accession>
<evidence type="ECO:0000313" key="6">
    <source>
        <dbReference type="Proteomes" id="UP000294555"/>
    </source>
</evidence>
<dbReference type="InterPro" id="IPR001034">
    <property type="entry name" value="DeoR_HTH"/>
</dbReference>
<dbReference type="PANTHER" id="PTHR30363">
    <property type="entry name" value="HTH-TYPE TRANSCRIPTIONAL REGULATOR SRLR-RELATED"/>
    <property type="match status" value="1"/>
</dbReference>
<comment type="caution">
    <text evidence="5">The sequence shown here is derived from an EMBL/GenBank/DDBJ whole genome shotgun (WGS) entry which is preliminary data.</text>
</comment>
<dbReference type="AlphaFoldDB" id="A0A4R1NFT6"/>
<dbReference type="InterPro" id="IPR018356">
    <property type="entry name" value="Tscrpt_reg_HTH_DeoR_CS"/>
</dbReference>
<dbReference type="PROSITE" id="PS00894">
    <property type="entry name" value="HTH_DEOR_1"/>
    <property type="match status" value="1"/>
</dbReference>
<evidence type="ECO:0000256" key="1">
    <source>
        <dbReference type="ARBA" id="ARBA00023015"/>
    </source>
</evidence>
<keyword evidence="3" id="KW-0804">Transcription</keyword>
<protein>
    <submittedName>
        <fullName evidence="5">DeoR family transcriptional regulator</fullName>
    </submittedName>
</protein>
<keyword evidence="6" id="KW-1185">Reference proteome</keyword>
<dbReference type="InterPro" id="IPR036390">
    <property type="entry name" value="WH_DNA-bd_sf"/>
</dbReference>
<gene>
    <name evidence="5" type="ORF">EZJ58_4019</name>
</gene>
<dbReference type="SMART" id="SM00420">
    <property type="entry name" value="HTH_DEOR"/>
    <property type="match status" value="1"/>
</dbReference>
<keyword evidence="1" id="KW-0805">Transcription regulation</keyword>
<dbReference type="InterPro" id="IPR036388">
    <property type="entry name" value="WH-like_DNA-bd_sf"/>
</dbReference>
<dbReference type="EMBL" id="SJOI01000001">
    <property type="protein sequence ID" value="TCL05799.1"/>
    <property type="molecule type" value="Genomic_DNA"/>
</dbReference>
<dbReference type="GO" id="GO:0003677">
    <property type="term" value="F:DNA binding"/>
    <property type="evidence" value="ECO:0007669"/>
    <property type="project" value="UniProtKB-KW"/>
</dbReference>
<dbReference type="SUPFAM" id="SSF46785">
    <property type="entry name" value="Winged helix' DNA-binding domain"/>
    <property type="match status" value="1"/>
</dbReference>
<dbReference type="SMART" id="SM01134">
    <property type="entry name" value="DeoRC"/>
    <property type="match status" value="1"/>
</dbReference>
<dbReference type="PROSITE" id="PS51000">
    <property type="entry name" value="HTH_DEOR_2"/>
    <property type="match status" value="1"/>
</dbReference>
<dbReference type="SUPFAM" id="SSF100950">
    <property type="entry name" value="NagB/RpiA/CoA transferase-like"/>
    <property type="match status" value="1"/>
</dbReference>
<feature type="domain" description="HTH deoR-type" evidence="4">
    <location>
        <begin position="18"/>
        <end position="73"/>
    </location>
</feature>
<dbReference type="Proteomes" id="UP000294555">
    <property type="component" value="Unassembled WGS sequence"/>
</dbReference>
<evidence type="ECO:0000256" key="3">
    <source>
        <dbReference type="ARBA" id="ARBA00023163"/>
    </source>
</evidence>
<dbReference type="Pfam" id="PF08220">
    <property type="entry name" value="HTH_DeoR"/>
    <property type="match status" value="1"/>
</dbReference>
<dbReference type="InterPro" id="IPR014036">
    <property type="entry name" value="DeoR-like_C"/>
</dbReference>
<dbReference type="InterPro" id="IPR050313">
    <property type="entry name" value="Carb_Metab_HTH_regulators"/>
</dbReference>
<evidence type="ECO:0000313" key="5">
    <source>
        <dbReference type="EMBL" id="TCL05799.1"/>
    </source>
</evidence>
<dbReference type="PANTHER" id="PTHR30363:SF58">
    <property type="entry name" value="REGULATORY PROTEIN, DEOR FAMILY"/>
    <property type="match status" value="1"/>
</dbReference>